<sequence length="371" mass="42124">MNTWHIFDLEQRQVELENALEGPAGDATDLAHLWVPSEYTSIHYVDVPTAPRRKWMDIIPWMLEDKLLQDPSETHFSLIHETTDQLTYAVTSIDHLREWKRISENSRVEAVSMTPDYFALPFEENIVSVGWREGVILVRTSRKEGFASKATIAWPLIQKFLDENPNYRLSISIPDKNLIPLELSKIARVNESKIDWTFGSHEGVDLLPKELKRNLKSSLINQWSIATGIIFIAVITSLASVIISISSLENSIAVYQNKNVDVFRKIFNENIPASSVLRSKAETNLQRLFEQKEALDSPIIKSLRSLQPIMTNCECELVRMEISDSSAQISIRNADKLSKKSLKIDGYRVSLIPDKMTGDDNMVLSVTPSKG</sequence>
<dbReference type="CDD" id="cd24017">
    <property type="entry name" value="ASKHA_T2SSL_N"/>
    <property type="match status" value="1"/>
</dbReference>
<evidence type="ECO:0000259" key="2">
    <source>
        <dbReference type="Pfam" id="PF05134"/>
    </source>
</evidence>
<gene>
    <name evidence="3" type="ORF">EVB02_00685</name>
</gene>
<feature type="transmembrane region" description="Helical" evidence="1">
    <location>
        <begin position="223"/>
        <end position="248"/>
    </location>
</feature>
<name>A0A520LNQ9_9GAMM</name>
<evidence type="ECO:0000313" key="3">
    <source>
        <dbReference type="EMBL" id="RZO08234.1"/>
    </source>
</evidence>
<dbReference type="GO" id="GO:0015628">
    <property type="term" value="P:protein secretion by the type II secretion system"/>
    <property type="evidence" value="ECO:0007669"/>
    <property type="project" value="InterPro"/>
</dbReference>
<dbReference type="GO" id="GO:0009276">
    <property type="term" value="C:Gram-negative-bacterium-type cell wall"/>
    <property type="evidence" value="ECO:0007669"/>
    <property type="project" value="InterPro"/>
</dbReference>
<dbReference type="Proteomes" id="UP000318148">
    <property type="component" value="Unassembled WGS sequence"/>
</dbReference>
<feature type="domain" description="GspL cytoplasmic actin-ATPase-like" evidence="2">
    <location>
        <begin position="10"/>
        <end position="156"/>
    </location>
</feature>
<dbReference type="GO" id="GO:0015627">
    <property type="term" value="C:type II protein secretion system complex"/>
    <property type="evidence" value="ECO:0007669"/>
    <property type="project" value="InterPro"/>
</dbReference>
<dbReference type="NCBIfam" id="TIGR01709">
    <property type="entry name" value="typeII_sec_gspL"/>
    <property type="match status" value="1"/>
</dbReference>
<accession>A0A520LNQ9</accession>
<reference evidence="3 4" key="1">
    <citation type="submission" date="2019-02" db="EMBL/GenBank/DDBJ databases">
        <title>Prokaryotic population dynamics and viral predation in marine succession experiment using metagenomics: the confinement effect.</title>
        <authorList>
            <person name="Haro-Moreno J.M."/>
            <person name="Rodriguez-Valera F."/>
            <person name="Lopez-Perez M."/>
        </authorList>
    </citation>
    <scope>NUCLEOTIDE SEQUENCE [LARGE SCALE GENOMIC DNA]</scope>
    <source>
        <strain evidence="3">MED-G169</strain>
    </source>
</reference>
<dbReference type="AlphaFoldDB" id="A0A520LNQ9"/>
<dbReference type="SUPFAM" id="SSF53067">
    <property type="entry name" value="Actin-like ATPase domain"/>
    <property type="match status" value="1"/>
</dbReference>
<dbReference type="EMBL" id="SHBO01000005">
    <property type="protein sequence ID" value="RZO08234.1"/>
    <property type="molecule type" value="Genomic_DNA"/>
</dbReference>
<keyword evidence="1" id="KW-0472">Membrane</keyword>
<keyword evidence="1" id="KW-0812">Transmembrane</keyword>
<keyword evidence="1" id="KW-1133">Transmembrane helix</keyword>
<dbReference type="Gene3D" id="3.30.420.380">
    <property type="match status" value="1"/>
</dbReference>
<comment type="caution">
    <text evidence="3">The sequence shown here is derived from an EMBL/GenBank/DDBJ whole genome shotgun (WGS) entry which is preliminary data.</text>
</comment>
<dbReference type="InterPro" id="IPR043129">
    <property type="entry name" value="ATPase_NBD"/>
</dbReference>
<protein>
    <recommendedName>
        <fullName evidence="2">GspL cytoplasmic actin-ATPase-like domain-containing protein</fullName>
    </recommendedName>
</protein>
<evidence type="ECO:0000256" key="1">
    <source>
        <dbReference type="SAM" id="Phobius"/>
    </source>
</evidence>
<dbReference type="Pfam" id="PF05134">
    <property type="entry name" value="T2SSL"/>
    <property type="match status" value="1"/>
</dbReference>
<organism evidence="3 4">
    <name type="scientific">SAR92 clade bacterium</name>
    <dbReference type="NCBI Taxonomy" id="2315479"/>
    <lineage>
        <taxon>Bacteria</taxon>
        <taxon>Pseudomonadati</taxon>
        <taxon>Pseudomonadota</taxon>
        <taxon>Gammaproteobacteria</taxon>
        <taxon>Cellvibrionales</taxon>
        <taxon>Porticoccaceae</taxon>
        <taxon>SAR92 clade</taxon>
    </lineage>
</organism>
<proteinExistence type="predicted"/>
<evidence type="ECO:0000313" key="4">
    <source>
        <dbReference type="Proteomes" id="UP000318148"/>
    </source>
</evidence>
<dbReference type="InterPro" id="IPR024230">
    <property type="entry name" value="GspL_cyto_dom"/>
</dbReference>
<dbReference type="InterPro" id="IPR007812">
    <property type="entry name" value="T2SS_protein-GspL"/>
</dbReference>